<gene>
    <name evidence="9" type="ORF">SAMN05216192_14013</name>
</gene>
<dbReference type="GO" id="GO:0022857">
    <property type="term" value="F:transmembrane transporter activity"/>
    <property type="evidence" value="ECO:0007669"/>
    <property type="project" value="InterPro"/>
</dbReference>
<feature type="transmembrane region" description="Helical" evidence="7">
    <location>
        <begin position="313"/>
        <end position="332"/>
    </location>
</feature>
<feature type="transmembrane region" description="Helical" evidence="7">
    <location>
        <begin position="376"/>
        <end position="397"/>
    </location>
</feature>
<keyword evidence="6 7" id="KW-0472">Membrane</keyword>
<feature type="transmembrane region" description="Helical" evidence="7">
    <location>
        <begin position="45"/>
        <end position="64"/>
    </location>
</feature>
<evidence type="ECO:0000259" key="8">
    <source>
        <dbReference type="PROSITE" id="PS50850"/>
    </source>
</evidence>
<evidence type="ECO:0000256" key="2">
    <source>
        <dbReference type="ARBA" id="ARBA00022448"/>
    </source>
</evidence>
<dbReference type="InterPro" id="IPR050382">
    <property type="entry name" value="MFS_Na/Anion_cotransporter"/>
</dbReference>
<evidence type="ECO:0000313" key="9">
    <source>
        <dbReference type="EMBL" id="SDK37971.1"/>
    </source>
</evidence>
<dbReference type="InterPro" id="IPR011701">
    <property type="entry name" value="MFS"/>
</dbReference>
<keyword evidence="3" id="KW-1003">Cell membrane</keyword>
<evidence type="ECO:0000256" key="4">
    <source>
        <dbReference type="ARBA" id="ARBA00022692"/>
    </source>
</evidence>
<dbReference type="Proteomes" id="UP000199050">
    <property type="component" value="Unassembled WGS sequence"/>
</dbReference>
<dbReference type="PROSITE" id="PS50850">
    <property type="entry name" value="MFS"/>
    <property type="match status" value="1"/>
</dbReference>
<dbReference type="CDD" id="cd17319">
    <property type="entry name" value="MFS_ExuT_GudP_like"/>
    <property type="match status" value="1"/>
</dbReference>
<feature type="domain" description="Major facilitator superfamily (MFS) profile" evidence="8">
    <location>
        <begin position="14"/>
        <end position="403"/>
    </location>
</feature>
<dbReference type="PANTHER" id="PTHR11662">
    <property type="entry name" value="SOLUTE CARRIER FAMILY 17"/>
    <property type="match status" value="1"/>
</dbReference>
<dbReference type="AlphaFoldDB" id="A0A1G9BER1"/>
<keyword evidence="2" id="KW-0813">Transport</keyword>
<evidence type="ECO:0000256" key="1">
    <source>
        <dbReference type="ARBA" id="ARBA00004651"/>
    </source>
</evidence>
<feature type="transmembrane region" description="Helical" evidence="7">
    <location>
        <begin position="257"/>
        <end position="277"/>
    </location>
</feature>
<dbReference type="InterPro" id="IPR036259">
    <property type="entry name" value="MFS_trans_sf"/>
</dbReference>
<dbReference type="GO" id="GO:0005886">
    <property type="term" value="C:plasma membrane"/>
    <property type="evidence" value="ECO:0007669"/>
    <property type="project" value="UniProtKB-SubCell"/>
</dbReference>
<evidence type="ECO:0000256" key="5">
    <source>
        <dbReference type="ARBA" id="ARBA00022989"/>
    </source>
</evidence>
<reference evidence="10" key="1">
    <citation type="submission" date="2016-10" db="EMBL/GenBank/DDBJ databases">
        <authorList>
            <person name="Varghese N."/>
            <person name="Submissions S."/>
        </authorList>
    </citation>
    <scope>NUCLEOTIDE SEQUENCE [LARGE SCALE GENOMIC DNA]</scope>
    <source>
        <strain evidence="10">CGMCC 1.11012</strain>
    </source>
</reference>
<feature type="transmembrane region" description="Helical" evidence="7">
    <location>
        <begin position="100"/>
        <end position="119"/>
    </location>
</feature>
<keyword evidence="10" id="KW-1185">Reference proteome</keyword>
<dbReference type="Gene3D" id="1.20.1250.20">
    <property type="entry name" value="MFS general substrate transporter like domains"/>
    <property type="match status" value="2"/>
</dbReference>
<feature type="transmembrane region" description="Helical" evidence="7">
    <location>
        <begin position="219"/>
        <end position="237"/>
    </location>
</feature>
<proteinExistence type="predicted"/>
<protein>
    <submittedName>
        <fullName evidence="9">Sugar phosphate permease</fullName>
    </submittedName>
</protein>
<dbReference type="InterPro" id="IPR020846">
    <property type="entry name" value="MFS_dom"/>
</dbReference>
<organism evidence="9 10">
    <name type="scientific">Paenibacillus typhae</name>
    <dbReference type="NCBI Taxonomy" id="1174501"/>
    <lineage>
        <taxon>Bacteria</taxon>
        <taxon>Bacillati</taxon>
        <taxon>Bacillota</taxon>
        <taxon>Bacilli</taxon>
        <taxon>Bacillales</taxon>
        <taxon>Paenibacillaceae</taxon>
        <taxon>Paenibacillus</taxon>
    </lineage>
</organism>
<dbReference type="STRING" id="1174501.SAMN05216192_14013"/>
<name>A0A1G9BER1_9BACL</name>
<keyword evidence="4 7" id="KW-0812">Transmembrane</keyword>
<sequence>MSKVIHSKHFKHIILALLFLGWCLGNLDRFVINYAVVSISEDLGLSASSQGIILSSFFLGYAIMQIPGGALADRFGYRKVILFSLFSWSVFTMITGSAWSLVSLVLVRFLFGIGEGGFFPSGSKAIAVNYPVNQRSSAMSVMLASGAIMGVVTPIISGFALESIGWRTLFHIFGIIGLVITVLMFFFLKEPARIPAPSNISSPAPKKNASLKTVLKSPIIWGLFLSYFSIYAVNWGLSSWMPTYMVNVRGLNLKEMGMLSAIPGLIGIITMLLGGYLMDRIPAGKDRKISAVFGLIVAVALYLMSTAESIALFITYETIVRIAAGFVSTLIISKSVKSMPETVAATASGFVNTGAQLAGFLTPMLIGFLVDASGGSYNTAFIMLIGFAVICSISLLFNRRTQPALPAEPQTT</sequence>
<evidence type="ECO:0000256" key="6">
    <source>
        <dbReference type="ARBA" id="ARBA00023136"/>
    </source>
</evidence>
<keyword evidence="5 7" id="KW-1133">Transmembrane helix</keyword>
<evidence type="ECO:0000256" key="3">
    <source>
        <dbReference type="ARBA" id="ARBA00022475"/>
    </source>
</evidence>
<evidence type="ECO:0000313" key="10">
    <source>
        <dbReference type="Proteomes" id="UP000199050"/>
    </source>
</evidence>
<dbReference type="PIRSF" id="PIRSF002808">
    <property type="entry name" value="Hexose_phosphate_transp"/>
    <property type="match status" value="1"/>
</dbReference>
<dbReference type="Pfam" id="PF07690">
    <property type="entry name" value="MFS_1"/>
    <property type="match status" value="1"/>
</dbReference>
<dbReference type="PANTHER" id="PTHR11662:SF399">
    <property type="entry name" value="FI19708P1-RELATED"/>
    <property type="match status" value="1"/>
</dbReference>
<evidence type="ECO:0000256" key="7">
    <source>
        <dbReference type="SAM" id="Phobius"/>
    </source>
</evidence>
<feature type="transmembrane region" description="Helical" evidence="7">
    <location>
        <begin position="289"/>
        <end position="307"/>
    </location>
</feature>
<feature type="transmembrane region" description="Helical" evidence="7">
    <location>
        <begin position="166"/>
        <end position="188"/>
    </location>
</feature>
<accession>A0A1G9BER1</accession>
<feature type="transmembrane region" description="Helical" evidence="7">
    <location>
        <begin position="344"/>
        <end position="370"/>
    </location>
</feature>
<feature type="transmembrane region" description="Helical" evidence="7">
    <location>
        <begin position="76"/>
        <end position="94"/>
    </location>
</feature>
<dbReference type="EMBL" id="FNDX01000040">
    <property type="protein sequence ID" value="SDK37971.1"/>
    <property type="molecule type" value="Genomic_DNA"/>
</dbReference>
<comment type="subcellular location">
    <subcellularLocation>
        <location evidence="1">Cell membrane</location>
        <topology evidence="1">Multi-pass membrane protein</topology>
    </subcellularLocation>
</comment>
<feature type="transmembrane region" description="Helical" evidence="7">
    <location>
        <begin position="140"/>
        <end position="160"/>
    </location>
</feature>
<dbReference type="SUPFAM" id="SSF103473">
    <property type="entry name" value="MFS general substrate transporter"/>
    <property type="match status" value="1"/>
</dbReference>
<dbReference type="InterPro" id="IPR000849">
    <property type="entry name" value="Sugar_P_transporter"/>
</dbReference>